<keyword evidence="2" id="KW-1185">Reference proteome</keyword>
<evidence type="ECO:0000313" key="2">
    <source>
        <dbReference type="Proteomes" id="UP000094165"/>
    </source>
</evidence>
<reference evidence="1 2" key="1">
    <citation type="journal article" date="2012" name="Science">
        <title>Ecological populations of bacteria act as socially cohesive units of antibiotic production and resistance.</title>
        <authorList>
            <person name="Cordero O.X."/>
            <person name="Wildschutte H."/>
            <person name="Kirkup B."/>
            <person name="Proehl S."/>
            <person name="Ngo L."/>
            <person name="Hussain F."/>
            <person name="Le Roux F."/>
            <person name="Mincer T."/>
            <person name="Polz M.F."/>
        </authorList>
    </citation>
    <scope>NUCLEOTIDE SEQUENCE [LARGE SCALE GENOMIC DNA]</scope>
    <source>
        <strain evidence="1 2">FF-238</strain>
    </source>
</reference>
<accession>A0A1E5CRV5</accession>
<dbReference type="EMBL" id="AJYW02000262">
    <property type="protein sequence ID" value="OEE72588.1"/>
    <property type="molecule type" value="Genomic_DNA"/>
</dbReference>
<protein>
    <submittedName>
        <fullName evidence="1">Uncharacterized protein</fullName>
    </submittedName>
</protein>
<dbReference type="Proteomes" id="UP000094165">
    <property type="component" value="Unassembled WGS sequence"/>
</dbReference>
<dbReference type="AlphaFoldDB" id="A0A1E5CRV5"/>
<organism evidence="1 2">
    <name type="scientific">Vibrio genomosp. F6 str. FF-238</name>
    <dbReference type="NCBI Taxonomy" id="1191298"/>
    <lineage>
        <taxon>Bacteria</taxon>
        <taxon>Pseudomonadati</taxon>
        <taxon>Pseudomonadota</taxon>
        <taxon>Gammaproteobacteria</taxon>
        <taxon>Vibrionales</taxon>
        <taxon>Vibrionaceae</taxon>
        <taxon>Vibrio</taxon>
    </lineage>
</organism>
<comment type="caution">
    <text evidence="1">The sequence shown here is derived from an EMBL/GenBank/DDBJ whole genome shotgun (WGS) entry which is preliminary data.</text>
</comment>
<proteinExistence type="predicted"/>
<sequence length="119" mass="13563">MIFSSVISANEKLPSSLEIRELKQSYQNATGDTGKLIAYIPIKKPCLNVLSEDEHKEFCFIDGSTTEDLSKSDKSGFFITLSSVGLESVSFEYHTMWYSTRCVYFTFREKPTCDEPYTN</sequence>
<name>A0A1E5CRV5_9VIBR</name>
<evidence type="ECO:0000313" key="1">
    <source>
        <dbReference type="EMBL" id="OEE72588.1"/>
    </source>
</evidence>
<gene>
    <name evidence="1" type="ORF">A130_00900</name>
</gene>